<keyword evidence="1" id="KW-0812">Transmembrane</keyword>
<dbReference type="Gene3D" id="3.20.20.80">
    <property type="entry name" value="Glycosidases"/>
    <property type="match status" value="1"/>
</dbReference>
<sequence length="268" mass="31666">MMKKKGIHLLLLYLSLWVVTFVYFLIRFSGRDGSFAEYISFFFELASRTFILIGFHILFILCCGLYFVISHFVKVGRKKGSGTAWKQFSFRFLLPIVFLIVGFKTVVFINANEGHDFQWDHGAMNETGKANHFYEIDSKHRGASVFGWSDDNSEAIDQLIRANVEWVAVIPFLHQENENTSQMEVPESMESYGRRDSSFVRAINDLHKNGIHVQLKPHLWMQEGWRANIQLRDDREWDQWFESYRKNMLKYAEWPKKHKRSFFVWAPS</sequence>
<reference evidence="2" key="1">
    <citation type="submission" date="2022-09" db="EMBL/GenBank/DDBJ databases">
        <title>Maribacter litopenaei sp. nov., isolated from the intestinal tract of the Pacific White Shrimp, Litopenaeus vannamei.</title>
        <authorList>
            <person name="Kim S.Y."/>
            <person name="Hwang C.Y."/>
        </authorList>
    </citation>
    <scope>NUCLEOTIDE SEQUENCE</scope>
    <source>
        <strain evidence="2">HL-LV01</strain>
    </source>
</reference>
<feature type="transmembrane region" description="Helical" evidence="1">
    <location>
        <begin position="46"/>
        <end position="69"/>
    </location>
</feature>
<proteinExistence type="predicted"/>
<keyword evidence="3" id="KW-1185">Reference proteome</keyword>
<feature type="transmembrane region" description="Helical" evidence="1">
    <location>
        <begin position="90"/>
        <end position="109"/>
    </location>
</feature>
<dbReference type="Pfam" id="PF22612">
    <property type="entry name" value="GH113"/>
    <property type="match status" value="1"/>
</dbReference>
<feature type="transmembrane region" description="Helical" evidence="1">
    <location>
        <begin position="7"/>
        <end position="26"/>
    </location>
</feature>
<dbReference type="InterPro" id="IPR055151">
    <property type="entry name" value="GH113"/>
</dbReference>
<evidence type="ECO:0008006" key="4">
    <source>
        <dbReference type="Google" id="ProtNLM"/>
    </source>
</evidence>
<dbReference type="EMBL" id="CP104205">
    <property type="protein sequence ID" value="UWX53799.1"/>
    <property type="molecule type" value="Genomic_DNA"/>
</dbReference>
<evidence type="ECO:0000313" key="2">
    <source>
        <dbReference type="EMBL" id="UWX53799.1"/>
    </source>
</evidence>
<gene>
    <name evidence="2" type="ORF">NYZ99_11680</name>
</gene>
<organism evidence="2 3">
    <name type="scientific">Maribacter litopenaei</name>
    <dbReference type="NCBI Taxonomy" id="2976127"/>
    <lineage>
        <taxon>Bacteria</taxon>
        <taxon>Pseudomonadati</taxon>
        <taxon>Bacteroidota</taxon>
        <taxon>Flavobacteriia</taxon>
        <taxon>Flavobacteriales</taxon>
        <taxon>Flavobacteriaceae</taxon>
        <taxon>Maribacter</taxon>
    </lineage>
</organism>
<evidence type="ECO:0000313" key="3">
    <source>
        <dbReference type="Proteomes" id="UP001059209"/>
    </source>
</evidence>
<dbReference type="Proteomes" id="UP001059209">
    <property type="component" value="Chromosome"/>
</dbReference>
<keyword evidence="1" id="KW-1133">Transmembrane helix</keyword>
<evidence type="ECO:0000256" key="1">
    <source>
        <dbReference type="SAM" id="Phobius"/>
    </source>
</evidence>
<name>A0ABY5Y559_9FLAO</name>
<protein>
    <recommendedName>
        <fullName evidence="4">Glycosyl hydrolase family 26</fullName>
    </recommendedName>
</protein>
<keyword evidence="1" id="KW-0472">Membrane</keyword>
<accession>A0ABY5Y559</accession>